<accession>L1ILN4</accession>
<reference evidence="1 3" key="1">
    <citation type="journal article" date="2012" name="Nature">
        <title>Algal genomes reveal evolutionary mosaicism and the fate of nucleomorphs.</title>
        <authorList>
            <consortium name="DOE Joint Genome Institute"/>
            <person name="Curtis B.A."/>
            <person name="Tanifuji G."/>
            <person name="Burki F."/>
            <person name="Gruber A."/>
            <person name="Irimia M."/>
            <person name="Maruyama S."/>
            <person name="Arias M.C."/>
            <person name="Ball S.G."/>
            <person name="Gile G.H."/>
            <person name="Hirakawa Y."/>
            <person name="Hopkins J.F."/>
            <person name="Kuo A."/>
            <person name="Rensing S.A."/>
            <person name="Schmutz J."/>
            <person name="Symeonidi A."/>
            <person name="Elias M."/>
            <person name="Eveleigh R.J."/>
            <person name="Herman E.K."/>
            <person name="Klute M.J."/>
            <person name="Nakayama T."/>
            <person name="Obornik M."/>
            <person name="Reyes-Prieto A."/>
            <person name="Armbrust E.V."/>
            <person name="Aves S.J."/>
            <person name="Beiko R.G."/>
            <person name="Coutinho P."/>
            <person name="Dacks J.B."/>
            <person name="Durnford D.G."/>
            <person name="Fast N.M."/>
            <person name="Green B.R."/>
            <person name="Grisdale C.J."/>
            <person name="Hempel F."/>
            <person name="Henrissat B."/>
            <person name="Hoppner M.P."/>
            <person name="Ishida K."/>
            <person name="Kim E."/>
            <person name="Koreny L."/>
            <person name="Kroth P.G."/>
            <person name="Liu Y."/>
            <person name="Malik S.B."/>
            <person name="Maier U.G."/>
            <person name="McRose D."/>
            <person name="Mock T."/>
            <person name="Neilson J.A."/>
            <person name="Onodera N.T."/>
            <person name="Poole A.M."/>
            <person name="Pritham E.J."/>
            <person name="Richards T.A."/>
            <person name="Rocap G."/>
            <person name="Roy S.W."/>
            <person name="Sarai C."/>
            <person name="Schaack S."/>
            <person name="Shirato S."/>
            <person name="Slamovits C.H."/>
            <person name="Spencer D.F."/>
            <person name="Suzuki S."/>
            <person name="Worden A.Z."/>
            <person name="Zauner S."/>
            <person name="Barry K."/>
            <person name="Bell C."/>
            <person name="Bharti A.K."/>
            <person name="Crow J.A."/>
            <person name="Grimwood J."/>
            <person name="Kramer R."/>
            <person name="Lindquist E."/>
            <person name="Lucas S."/>
            <person name="Salamov A."/>
            <person name="McFadden G.I."/>
            <person name="Lane C.E."/>
            <person name="Keeling P.J."/>
            <person name="Gray M.W."/>
            <person name="Grigoriev I.V."/>
            <person name="Archibald J.M."/>
        </authorList>
    </citation>
    <scope>NUCLEOTIDE SEQUENCE</scope>
    <source>
        <strain evidence="1 3">CCMP2712</strain>
    </source>
</reference>
<reference evidence="3" key="2">
    <citation type="submission" date="2012-11" db="EMBL/GenBank/DDBJ databases">
        <authorList>
            <person name="Kuo A."/>
            <person name="Curtis B.A."/>
            <person name="Tanifuji G."/>
            <person name="Burki F."/>
            <person name="Gruber A."/>
            <person name="Irimia M."/>
            <person name="Maruyama S."/>
            <person name="Arias M.C."/>
            <person name="Ball S.G."/>
            <person name="Gile G.H."/>
            <person name="Hirakawa Y."/>
            <person name="Hopkins J.F."/>
            <person name="Rensing S.A."/>
            <person name="Schmutz J."/>
            <person name="Symeonidi A."/>
            <person name="Elias M."/>
            <person name="Eveleigh R.J."/>
            <person name="Herman E.K."/>
            <person name="Klute M.J."/>
            <person name="Nakayama T."/>
            <person name="Obornik M."/>
            <person name="Reyes-Prieto A."/>
            <person name="Armbrust E.V."/>
            <person name="Aves S.J."/>
            <person name="Beiko R.G."/>
            <person name="Coutinho P."/>
            <person name="Dacks J.B."/>
            <person name="Durnford D.G."/>
            <person name="Fast N.M."/>
            <person name="Green B.R."/>
            <person name="Grisdale C."/>
            <person name="Hempe F."/>
            <person name="Henrissat B."/>
            <person name="Hoppner M.P."/>
            <person name="Ishida K.-I."/>
            <person name="Kim E."/>
            <person name="Koreny L."/>
            <person name="Kroth P.G."/>
            <person name="Liu Y."/>
            <person name="Malik S.-B."/>
            <person name="Maier U.G."/>
            <person name="McRose D."/>
            <person name="Mock T."/>
            <person name="Neilson J.A."/>
            <person name="Onodera N.T."/>
            <person name="Poole A.M."/>
            <person name="Pritham E.J."/>
            <person name="Richards T.A."/>
            <person name="Rocap G."/>
            <person name="Roy S.W."/>
            <person name="Sarai C."/>
            <person name="Schaack S."/>
            <person name="Shirato S."/>
            <person name="Slamovits C.H."/>
            <person name="Spencer D.F."/>
            <person name="Suzuki S."/>
            <person name="Worden A.Z."/>
            <person name="Zauner S."/>
            <person name="Barry K."/>
            <person name="Bell C."/>
            <person name="Bharti A.K."/>
            <person name="Crow J.A."/>
            <person name="Grimwood J."/>
            <person name="Kramer R."/>
            <person name="Lindquist E."/>
            <person name="Lucas S."/>
            <person name="Salamov A."/>
            <person name="McFadden G.I."/>
            <person name="Lane C.E."/>
            <person name="Keeling P.J."/>
            <person name="Gray M.W."/>
            <person name="Grigoriev I.V."/>
            <person name="Archibald J.M."/>
        </authorList>
    </citation>
    <scope>NUCLEOTIDE SEQUENCE</scope>
    <source>
        <strain evidence="3">CCMP2712</strain>
    </source>
</reference>
<dbReference type="GeneID" id="17293519"/>
<dbReference type="AlphaFoldDB" id="L1ILN4"/>
<dbReference type="EMBL" id="JH993068">
    <property type="protein sequence ID" value="EKX36774.1"/>
    <property type="molecule type" value="Genomic_DNA"/>
</dbReference>
<dbReference type="HOGENOM" id="CLU_587200_0_0_1"/>
<dbReference type="RefSeq" id="XP_005823754.1">
    <property type="nucleotide sequence ID" value="XM_005823697.1"/>
</dbReference>
<gene>
    <name evidence="1" type="ORF">GUITHDRAFT_117070</name>
</gene>
<name>L1ILN4_GUITC</name>
<reference evidence="2" key="3">
    <citation type="submission" date="2015-06" db="UniProtKB">
        <authorList>
            <consortium name="EnsemblProtists"/>
        </authorList>
    </citation>
    <scope>IDENTIFICATION</scope>
</reference>
<dbReference type="EnsemblProtists" id="EKX36774">
    <property type="protein sequence ID" value="EKX36774"/>
    <property type="gene ID" value="GUITHDRAFT_117070"/>
</dbReference>
<evidence type="ECO:0000313" key="3">
    <source>
        <dbReference type="Proteomes" id="UP000011087"/>
    </source>
</evidence>
<proteinExistence type="predicted"/>
<dbReference type="PaxDb" id="55529-EKX36774"/>
<dbReference type="Proteomes" id="UP000011087">
    <property type="component" value="Unassembled WGS sequence"/>
</dbReference>
<evidence type="ECO:0000313" key="2">
    <source>
        <dbReference type="EnsemblProtists" id="EKX36774"/>
    </source>
</evidence>
<protein>
    <submittedName>
        <fullName evidence="1 2">Uncharacterized protein</fullName>
    </submittedName>
</protein>
<evidence type="ECO:0000313" key="1">
    <source>
        <dbReference type="EMBL" id="EKX36774.1"/>
    </source>
</evidence>
<sequence>MLGDEVMLSMVERPRCSSLCGYTSLSMLPCGQAGSLLLVFLLGWSTCIQGQRLYRLTEDHVETDALLNLPADALRYQPNRTSAGCGLRLESNVGVEKGFVVSGWHEGDFVVELAFCDYSILQPHAYQAILGIVLVQDNTDISSVKPGLFMKTHSDLDYTWVELNNGTLVKGSSLSPRLQSGMLRVQRRRNILRGFLWHPGDLKWAELTYNSQGVKDFYFPGRVKVGVKVLRNYVSAYSVSLSGLYILADGDGDGLGDETELLVGSDESQVDTDQDAETDWNDLQPKVKNDSDKASTIAAIDNPTNSFITLSGGLSEKIVWRNSSIITASWLPPSRPWSLETISPLESTVIVISDPPPVIVAPALLRGFIVESAGEKLQVSLTSAAVDSCSDVEQVSWRFDPPANISVDHKEDAGEVVLSFPSSACGSFPIAVDVNSSFQHRSFLMPLTLFRRSSSLLTNGALEARA</sequence>
<dbReference type="KEGG" id="gtt:GUITHDRAFT_117070"/>
<keyword evidence="3" id="KW-1185">Reference proteome</keyword>
<organism evidence="1">
    <name type="scientific">Guillardia theta (strain CCMP2712)</name>
    <name type="common">Cryptophyte</name>
    <dbReference type="NCBI Taxonomy" id="905079"/>
    <lineage>
        <taxon>Eukaryota</taxon>
        <taxon>Cryptophyceae</taxon>
        <taxon>Pyrenomonadales</taxon>
        <taxon>Geminigeraceae</taxon>
        <taxon>Guillardia</taxon>
    </lineage>
</organism>